<name>A0AAD9IV06_RIDPI</name>
<sequence>MTIPLRQAYSVGSTRIALNLAMISCKAPISVIIAITFSGGDLSTLRPASNIRGIASMGIWNWAAPSTNSSRQPSSSRSTWSRMGRLRKAGTHLAHLTLMKRMRAAASQIASGLLKYAWDNSCGYCRHNDSG</sequence>
<evidence type="ECO:0000313" key="1">
    <source>
        <dbReference type="EMBL" id="KAK2140600.1"/>
    </source>
</evidence>
<gene>
    <name evidence="1" type="ORF">NP493_5643g00000</name>
</gene>
<comment type="caution">
    <text evidence="1">The sequence shown here is derived from an EMBL/GenBank/DDBJ whole genome shotgun (WGS) entry which is preliminary data.</text>
</comment>
<dbReference type="Proteomes" id="UP001209878">
    <property type="component" value="Unassembled WGS sequence"/>
</dbReference>
<dbReference type="EMBL" id="JAODUO010005663">
    <property type="protein sequence ID" value="KAK2140600.1"/>
    <property type="molecule type" value="Genomic_DNA"/>
</dbReference>
<protein>
    <submittedName>
        <fullName evidence="1">Uncharacterized protein</fullName>
    </submittedName>
</protein>
<organism evidence="1 2">
    <name type="scientific">Ridgeia piscesae</name>
    <name type="common">Tubeworm</name>
    <dbReference type="NCBI Taxonomy" id="27915"/>
    <lineage>
        <taxon>Eukaryota</taxon>
        <taxon>Metazoa</taxon>
        <taxon>Spiralia</taxon>
        <taxon>Lophotrochozoa</taxon>
        <taxon>Annelida</taxon>
        <taxon>Polychaeta</taxon>
        <taxon>Sedentaria</taxon>
        <taxon>Canalipalpata</taxon>
        <taxon>Sabellida</taxon>
        <taxon>Siboglinidae</taxon>
        <taxon>Ridgeia</taxon>
    </lineage>
</organism>
<dbReference type="AlphaFoldDB" id="A0AAD9IV06"/>
<keyword evidence="2" id="KW-1185">Reference proteome</keyword>
<accession>A0AAD9IV06</accession>
<evidence type="ECO:0000313" key="2">
    <source>
        <dbReference type="Proteomes" id="UP001209878"/>
    </source>
</evidence>
<proteinExistence type="predicted"/>
<reference evidence="1" key="1">
    <citation type="journal article" date="2023" name="Mol. Biol. Evol.">
        <title>Third-Generation Sequencing Reveals the Adaptive Role of the Epigenome in Three Deep-Sea Polychaetes.</title>
        <authorList>
            <person name="Perez M."/>
            <person name="Aroh O."/>
            <person name="Sun Y."/>
            <person name="Lan Y."/>
            <person name="Juniper S.K."/>
            <person name="Young C.R."/>
            <person name="Angers B."/>
            <person name="Qian P.Y."/>
        </authorList>
    </citation>
    <scope>NUCLEOTIDE SEQUENCE</scope>
    <source>
        <strain evidence="1">R07B-5</strain>
    </source>
</reference>